<name>A0A316Z0C6_9BASI</name>
<dbReference type="Proteomes" id="UP000245946">
    <property type="component" value="Unassembled WGS sequence"/>
</dbReference>
<dbReference type="EMBL" id="KZ819313">
    <property type="protein sequence ID" value="PWN94464.1"/>
    <property type="molecule type" value="Genomic_DNA"/>
</dbReference>
<organism evidence="1 2">
    <name type="scientific">Tilletiopsis washingtonensis</name>
    <dbReference type="NCBI Taxonomy" id="58919"/>
    <lineage>
        <taxon>Eukaryota</taxon>
        <taxon>Fungi</taxon>
        <taxon>Dikarya</taxon>
        <taxon>Basidiomycota</taxon>
        <taxon>Ustilaginomycotina</taxon>
        <taxon>Exobasidiomycetes</taxon>
        <taxon>Entylomatales</taxon>
        <taxon>Entylomatales incertae sedis</taxon>
        <taxon>Tilletiopsis</taxon>
    </lineage>
</organism>
<dbReference type="RefSeq" id="XP_025594743.1">
    <property type="nucleotide sequence ID" value="XM_025743650.1"/>
</dbReference>
<evidence type="ECO:0000313" key="1">
    <source>
        <dbReference type="EMBL" id="PWN94464.1"/>
    </source>
</evidence>
<proteinExistence type="predicted"/>
<protein>
    <submittedName>
        <fullName evidence="1">Uncharacterized protein</fullName>
    </submittedName>
</protein>
<keyword evidence="2" id="KW-1185">Reference proteome</keyword>
<dbReference type="AlphaFoldDB" id="A0A316Z0C6"/>
<gene>
    <name evidence="1" type="ORF">FA09DRAFT_332929</name>
</gene>
<evidence type="ECO:0000313" key="2">
    <source>
        <dbReference type="Proteomes" id="UP000245946"/>
    </source>
</evidence>
<accession>A0A316Z0C6</accession>
<dbReference type="GeneID" id="37271194"/>
<reference evidence="1 2" key="1">
    <citation type="journal article" date="2018" name="Mol. Biol. Evol.">
        <title>Broad Genomic Sampling Reveals a Smut Pathogenic Ancestry of the Fungal Clade Ustilaginomycotina.</title>
        <authorList>
            <person name="Kijpornyongpan T."/>
            <person name="Mondo S.J."/>
            <person name="Barry K."/>
            <person name="Sandor L."/>
            <person name="Lee J."/>
            <person name="Lipzen A."/>
            <person name="Pangilinan J."/>
            <person name="LaButti K."/>
            <person name="Hainaut M."/>
            <person name="Henrissat B."/>
            <person name="Grigoriev I.V."/>
            <person name="Spatafora J.W."/>
            <person name="Aime M.C."/>
        </authorList>
    </citation>
    <scope>NUCLEOTIDE SEQUENCE [LARGE SCALE GENOMIC DNA]</scope>
    <source>
        <strain evidence="1 2">MCA 4186</strain>
    </source>
</reference>
<dbReference type="OrthoDB" id="2745718at2759"/>
<sequence>MSVSLANTTLLQLLPGGDEAPLGSGTLGLAATGDAEAPLLLQLNALRFPLARGAQFGTDAADPLLYSFLFAPAGSSSEQFWVRIRLAPGTATEHFEELLIQHGFLLDGIRAAGDEIARSAVEGGQKVAQSVRETRDA</sequence>